<dbReference type="CDD" id="cd08187">
    <property type="entry name" value="BDH"/>
    <property type="match status" value="1"/>
</dbReference>
<dbReference type="OrthoDB" id="9801156at2"/>
<evidence type="ECO:0000256" key="2">
    <source>
        <dbReference type="ARBA" id="ARBA00023002"/>
    </source>
</evidence>
<reference evidence="5 6" key="1">
    <citation type="submission" date="2017-12" db="EMBL/GenBank/DDBJ databases">
        <title>The draft genome sequence of Brumimicrobium saltpan LHR20.</title>
        <authorList>
            <person name="Do Z.-J."/>
            <person name="Luo H.-R."/>
        </authorList>
    </citation>
    <scope>NUCLEOTIDE SEQUENCE [LARGE SCALE GENOMIC DNA]</scope>
    <source>
        <strain evidence="5 6">LHR20</strain>
    </source>
</reference>
<gene>
    <name evidence="5" type="ORF">CW751_02500</name>
</gene>
<protein>
    <submittedName>
        <fullName evidence="5">NADH-dependent alcohol dehydrogenase</fullName>
    </submittedName>
</protein>
<dbReference type="InterPro" id="IPR018211">
    <property type="entry name" value="ADH_Fe_CS"/>
</dbReference>
<dbReference type="GO" id="GO:1990002">
    <property type="term" value="F:methylglyoxal reductase (NADPH) (acetol producing) activity"/>
    <property type="evidence" value="ECO:0007669"/>
    <property type="project" value="TreeGrafter"/>
</dbReference>
<dbReference type="PANTHER" id="PTHR43633">
    <property type="entry name" value="ALCOHOL DEHYDROGENASE YQHD"/>
    <property type="match status" value="1"/>
</dbReference>
<organism evidence="5 6">
    <name type="scientific">Brumimicrobium salinarum</name>
    <dbReference type="NCBI Taxonomy" id="2058658"/>
    <lineage>
        <taxon>Bacteria</taxon>
        <taxon>Pseudomonadati</taxon>
        <taxon>Bacteroidota</taxon>
        <taxon>Flavobacteriia</taxon>
        <taxon>Flavobacteriales</taxon>
        <taxon>Crocinitomicaceae</taxon>
        <taxon>Brumimicrobium</taxon>
    </lineage>
</organism>
<name>A0A2I0R6L3_9FLAO</name>
<sequence>MNNFEYYNPTKIVFGTDTYDQIPAKINEFTAGKRIMITYGGGSIKSNGIYDSVMKALKDYEVVEFSGIEANPEYDTLMKAVDQIKENPVDFVLAIGGGSVIDGTKFIVSAAKYDGNPWDVLTMKKGCKFEYAIPFGTVLTLPATGSEMNSGAVISNSRLKEKRTMGGPQGFPKFSFLDPTVVKTLPKKQIQNGIIDAYMHTLEQYLTYPSDNLLQERIAEGILSTLIEIGPEVLENPEDYKLASNLMWCATMALNGTLRAGVAYDWSTHMIGHELTALHGIDHARTLAIIAPNLYKVKLENKKEKLIQYGQRIFGLEGSCAEEAINRTRTFFESLGVKTSLSDYTKEHDETAVIIKKRFEERGWEGIGERKDLTPTEAKQIVEMSI</sequence>
<dbReference type="GO" id="GO:0005829">
    <property type="term" value="C:cytosol"/>
    <property type="evidence" value="ECO:0007669"/>
    <property type="project" value="TreeGrafter"/>
</dbReference>
<comment type="caution">
    <text evidence="5">The sequence shown here is derived from an EMBL/GenBank/DDBJ whole genome shotgun (WGS) entry which is preliminary data.</text>
</comment>
<dbReference type="Proteomes" id="UP000236654">
    <property type="component" value="Unassembled WGS sequence"/>
</dbReference>
<evidence type="ECO:0000259" key="4">
    <source>
        <dbReference type="Pfam" id="PF25137"/>
    </source>
</evidence>
<proteinExistence type="inferred from homology"/>
<evidence type="ECO:0000313" key="6">
    <source>
        <dbReference type="Proteomes" id="UP000236654"/>
    </source>
</evidence>
<dbReference type="InterPro" id="IPR056798">
    <property type="entry name" value="ADH_Fe_C"/>
</dbReference>
<evidence type="ECO:0000259" key="3">
    <source>
        <dbReference type="Pfam" id="PF00465"/>
    </source>
</evidence>
<comment type="similarity">
    <text evidence="1">Belongs to the iron-containing alcohol dehydrogenase family.</text>
</comment>
<dbReference type="GO" id="GO:0008106">
    <property type="term" value="F:alcohol dehydrogenase (NADP+) activity"/>
    <property type="evidence" value="ECO:0007669"/>
    <property type="project" value="TreeGrafter"/>
</dbReference>
<dbReference type="AlphaFoldDB" id="A0A2I0R6L3"/>
<keyword evidence="2" id="KW-0560">Oxidoreductase</keyword>
<dbReference type="EMBL" id="PJNI01000001">
    <property type="protein sequence ID" value="PKR82221.1"/>
    <property type="molecule type" value="Genomic_DNA"/>
</dbReference>
<keyword evidence="6" id="KW-1185">Reference proteome</keyword>
<dbReference type="Gene3D" id="1.20.1090.10">
    <property type="entry name" value="Dehydroquinate synthase-like - alpha domain"/>
    <property type="match status" value="1"/>
</dbReference>
<dbReference type="InterPro" id="IPR001670">
    <property type="entry name" value="ADH_Fe/GldA"/>
</dbReference>
<dbReference type="SUPFAM" id="SSF56796">
    <property type="entry name" value="Dehydroquinate synthase-like"/>
    <property type="match status" value="1"/>
</dbReference>
<feature type="domain" description="Alcohol dehydrogenase iron-type/glycerol dehydrogenase GldA" evidence="3">
    <location>
        <begin position="9"/>
        <end position="179"/>
    </location>
</feature>
<dbReference type="Pfam" id="PF25137">
    <property type="entry name" value="ADH_Fe_C"/>
    <property type="match status" value="1"/>
</dbReference>
<dbReference type="GO" id="GO:0046872">
    <property type="term" value="F:metal ion binding"/>
    <property type="evidence" value="ECO:0007669"/>
    <property type="project" value="InterPro"/>
</dbReference>
<evidence type="ECO:0000313" key="5">
    <source>
        <dbReference type="EMBL" id="PKR82221.1"/>
    </source>
</evidence>
<dbReference type="Gene3D" id="3.40.50.1970">
    <property type="match status" value="1"/>
</dbReference>
<evidence type="ECO:0000256" key="1">
    <source>
        <dbReference type="ARBA" id="ARBA00007358"/>
    </source>
</evidence>
<feature type="domain" description="Fe-containing alcohol dehydrogenase-like C-terminal" evidence="4">
    <location>
        <begin position="194"/>
        <end position="362"/>
    </location>
</feature>
<dbReference type="InterPro" id="IPR044731">
    <property type="entry name" value="BDH-like"/>
</dbReference>
<accession>A0A2I0R6L3</accession>
<dbReference type="FunFam" id="3.40.50.1970:FF:000003">
    <property type="entry name" value="Alcohol dehydrogenase, iron-containing"/>
    <property type="match status" value="1"/>
</dbReference>
<dbReference type="Pfam" id="PF00465">
    <property type="entry name" value="Fe-ADH"/>
    <property type="match status" value="1"/>
</dbReference>
<dbReference type="GO" id="GO:1990362">
    <property type="term" value="F:butanol dehydrogenase (NAD+) activity"/>
    <property type="evidence" value="ECO:0007669"/>
    <property type="project" value="InterPro"/>
</dbReference>
<dbReference type="PROSITE" id="PS00060">
    <property type="entry name" value="ADH_IRON_2"/>
    <property type="match status" value="1"/>
</dbReference>
<dbReference type="RefSeq" id="WP_101333366.1">
    <property type="nucleotide sequence ID" value="NZ_PJNI01000001.1"/>
</dbReference>
<dbReference type="PANTHER" id="PTHR43633:SF1">
    <property type="entry name" value="ALCOHOL DEHYDROGENASE YQHD"/>
    <property type="match status" value="1"/>
</dbReference>